<reference evidence="13 14" key="1">
    <citation type="submission" date="2016-07" db="EMBL/GenBank/DDBJ databases">
        <title>Pervasive Adenine N6-methylation of Active Genes in Fungi.</title>
        <authorList>
            <consortium name="DOE Joint Genome Institute"/>
            <person name="Mondo S.J."/>
            <person name="Dannebaum R.O."/>
            <person name="Kuo R.C."/>
            <person name="Labutti K."/>
            <person name="Haridas S."/>
            <person name="Kuo A."/>
            <person name="Salamov A."/>
            <person name="Ahrendt S.R."/>
            <person name="Lipzen A."/>
            <person name="Sullivan W."/>
            <person name="Andreopoulos W.B."/>
            <person name="Clum A."/>
            <person name="Lindquist E."/>
            <person name="Daum C."/>
            <person name="Ramamoorthy G.K."/>
            <person name="Gryganskyi A."/>
            <person name="Culley D."/>
            <person name="Magnuson J.K."/>
            <person name="James T.Y."/>
            <person name="O'Malley M.A."/>
            <person name="Stajich J.E."/>
            <person name="Spatafora J.W."/>
            <person name="Visel A."/>
            <person name="Grigoriev I.V."/>
        </authorList>
    </citation>
    <scope>NUCLEOTIDE SEQUENCE [LARGE SCALE GENOMIC DNA]</scope>
    <source>
        <strain evidence="13 14">JEL800</strain>
    </source>
</reference>
<feature type="non-terminal residue" evidence="13">
    <location>
        <position position="195"/>
    </location>
</feature>
<dbReference type="OrthoDB" id="10020554at2759"/>
<evidence type="ECO:0000313" key="14">
    <source>
        <dbReference type="Proteomes" id="UP000193642"/>
    </source>
</evidence>
<evidence type="ECO:0000256" key="2">
    <source>
        <dbReference type="ARBA" id="ARBA00010441"/>
    </source>
</evidence>
<keyword evidence="14" id="KW-1185">Reference proteome</keyword>
<dbReference type="Proteomes" id="UP000193642">
    <property type="component" value="Unassembled WGS sequence"/>
</dbReference>
<proteinExistence type="inferred from homology"/>
<gene>
    <name evidence="13" type="ORF">BCR33DRAFT_632493</name>
</gene>
<dbReference type="AlphaFoldDB" id="A0A1Y2BUW0"/>
<evidence type="ECO:0000256" key="9">
    <source>
        <dbReference type="ARBA" id="ARBA00023209"/>
    </source>
</evidence>
<keyword evidence="6 12" id="KW-1133">Transmembrane helix</keyword>
<comment type="similarity">
    <text evidence="2 11">Belongs to the CDP-alcohol phosphatidyltransferase class-I family.</text>
</comment>
<feature type="transmembrane region" description="Helical" evidence="12">
    <location>
        <begin position="30"/>
        <end position="50"/>
    </location>
</feature>
<keyword evidence="8 12" id="KW-0472">Membrane</keyword>
<dbReference type="InterPro" id="IPR000462">
    <property type="entry name" value="CDP-OH_P_trans"/>
</dbReference>
<dbReference type="Pfam" id="PF01066">
    <property type="entry name" value="CDP-OH_P_transf"/>
    <property type="match status" value="1"/>
</dbReference>
<dbReference type="GO" id="GO:0043337">
    <property type="term" value="F:cardiolipin synthase (CMP-forming)"/>
    <property type="evidence" value="ECO:0007669"/>
    <property type="project" value="TreeGrafter"/>
</dbReference>
<keyword evidence="4 11" id="KW-0808">Transferase</keyword>
<evidence type="ECO:0000313" key="13">
    <source>
        <dbReference type="EMBL" id="ORY37895.1"/>
    </source>
</evidence>
<comment type="subcellular location">
    <subcellularLocation>
        <location evidence="1">Membrane</location>
        <topology evidence="1">Multi-pass membrane protein</topology>
    </subcellularLocation>
</comment>
<evidence type="ECO:0000256" key="4">
    <source>
        <dbReference type="ARBA" id="ARBA00022679"/>
    </source>
</evidence>
<evidence type="ECO:0000256" key="1">
    <source>
        <dbReference type="ARBA" id="ARBA00004141"/>
    </source>
</evidence>
<evidence type="ECO:0000256" key="12">
    <source>
        <dbReference type="SAM" id="Phobius"/>
    </source>
</evidence>
<dbReference type="GO" id="GO:0032049">
    <property type="term" value="P:cardiolipin biosynthetic process"/>
    <property type="evidence" value="ECO:0007669"/>
    <property type="project" value="TreeGrafter"/>
</dbReference>
<evidence type="ECO:0000256" key="10">
    <source>
        <dbReference type="ARBA" id="ARBA00023264"/>
    </source>
</evidence>
<dbReference type="InterPro" id="IPR048254">
    <property type="entry name" value="CDP_ALCOHOL_P_TRANSF_CS"/>
</dbReference>
<dbReference type="GO" id="GO:0016020">
    <property type="term" value="C:membrane"/>
    <property type="evidence" value="ECO:0007669"/>
    <property type="project" value="UniProtKB-SubCell"/>
</dbReference>
<dbReference type="STRING" id="329046.A0A1Y2BUW0"/>
<dbReference type="InterPro" id="IPR004570">
    <property type="entry name" value="Phosphatidylglycerol_P_synth"/>
</dbReference>
<dbReference type="GO" id="GO:0005739">
    <property type="term" value="C:mitochondrion"/>
    <property type="evidence" value="ECO:0007669"/>
    <property type="project" value="TreeGrafter"/>
</dbReference>
<keyword evidence="3" id="KW-0444">Lipid biosynthesis</keyword>
<keyword evidence="7" id="KW-0443">Lipid metabolism</keyword>
<evidence type="ECO:0008006" key="15">
    <source>
        <dbReference type="Google" id="ProtNLM"/>
    </source>
</evidence>
<feature type="non-terminal residue" evidence="13">
    <location>
        <position position="1"/>
    </location>
</feature>
<dbReference type="PANTHER" id="PTHR14269">
    <property type="entry name" value="CDP-DIACYLGLYCEROL--GLYCEROL-3-PHOSPHATE 3-PHOSPHATIDYLTRANSFERASE-RELATED"/>
    <property type="match status" value="1"/>
</dbReference>
<evidence type="ECO:0000256" key="3">
    <source>
        <dbReference type="ARBA" id="ARBA00022516"/>
    </source>
</evidence>
<dbReference type="PANTHER" id="PTHR14269:SF60">
    <property type="entry name" value="CARDIOLIPIN SYNTHASE (CMP-FORMING)"/>
    <property type="match status" value="1"/>
</dbReference>
<dbReference type="InterPro" id="IPR050324">
    <property type="entry name" value="CDP-alcohol_PTase-I"/>
</dbReference>
<evidence type="ECO:0000256" key="8">
    <source>
        <dbReference type="ARBA" id="ARBA00023136"/>
    </source>
</evidence>
<feature type="transmembrane region" description="Helical" evidence="12">
    <location>
        <begin position="71"/>
        <end position="96"/>
    </location>
</feature>
<accession>A0A1Y2BUW0</accession>
<dbReference type="PIRSF" id="PIRSF000847">
    <property type="entry name" value="Phos_ph_gly_syn"/>
    <property type="match status" value="1"/>
</dbReference>
<keyword evidence="5 12" id="KW-0812">Transmembrane</keyword>
<dbReference type="InterPro" id="IPR043130">
    <property type="entry name" value="CDP-OH_PTrfase_TM_dom"/>
</dbReference>
<comment type="caution">
    <text evidence="13">The sequence shown here is derived from an EMBL/GenBank/DDBJ whole genome shotgun (WGS) entry which is preliminary data.</text>
</comment>
<dbReference type="GO" id="GO:0008444">
    <property type="term" value="F:CDP-diacylglycerol-glycerol-3-phosphate 3-phosphatidyltransferase activity"/>
    <property type="evidence" value="ECO:0007669"/>
    <property type="project" value="InterPro"/>
</dbReference>
<dbReference type="PROSITE" id="PS00379">
    <property type="entry name" value="CDP_ALCOHOL_P_TRANSF"/>
    <property type="match status" value="1"/>
</dbReference>
<dbReference type="EMBL" id="MCGO01000047">
    <property type="protein sequence ID" value="ORY37895.1"/>
    <property type="molecule type" value="Genomic_DNA"/>
</dbReference>
<evidence type="ECO:0000256" key="11">
    <source>
        <dbReference type="RuleBase" id="RU003750"/>
    </source>
</evidence>
<evidence type="ECO:0000256" key="5">
    <source>
        <dbReference type="ARBA" id="ARBA00022692"/>
    </source>
</evidence>
<protein>
    <recommendedName>
        <fullName evidence="15">CDP-alcohol phosphatidyltransferase</fullName>
    </recommendedName>
</protein>
<sequence length="195" mass="21054">ENIYTIPNAITFARICASPVIGYYISAHQYPLALSLLAVAAVSDGLDGFIARRFNMKTHFGTVLDPAADKILMTVLTISLCDAGLLSFPLAALIIGRDVGLVLGTMVYRYTTLPAPKTWSRYWDVSLPSAEVHPPLISKANTLLQLVLMYGTLAAPVYGVPIDHVALELLRASVVGTTIASGAMYLFDRSLVKKL</sequence>
<evidence type="ECO:0000256" key="7">
    <source>
        <dbReference type="ARBA" id="ARBA00023098"/>
    </source>
</evidence>
<dbReference type="Gene3D" id="1.20.120.1760">
    <property type="match status" value="1"/>
</dbReference>
<keyword evidence="10" id="KW-1208">Phospholipid metabolism</keyword>
<keyword evidence="9" id="KW-0594">Phospholipid biosynthesis</keyword>
<organism evidence="13 14">
    <name type="scientific">Rhizoclosmatium globosum</name>
    <dbReference type="NCBI Taxonomy" id="329046"/>
    <lineage>
        <taxon>Eukaryota</taxon>
        <taxon>Fungi</taxon>
        <taxon>Fungi incertae sedis</taxon>
        <taxon>Chytridiomycota</taxon>
        <taxon>Chytridiomycota incertae sedis</taxon>
        <taxon>Chytridiomycetes</taxon>
        <taxon>Chytridiales</taxon>
        <taxon>Chytriomycetaceae</taxon>
        <taxon>Rhizoclosmatium</taxon>
    </lineage>
</organism>
<name>A0A1Y2BUW0_9FUNG</name>
<evidence type="ECO:0000256" key="6">
    <source>
        <dbReference type="ARBA" id="ARBA00022989"/>
    </source>
</evidence>